<reference evidence="2 3" key="1">
    <citation type="submission" date="2016-07" db="EMBL/GenBank/DDBJ databases">
        <title>Complete genome sequence of Altererythrobacter namhicola JCM 16345T, containing esterase-encoding genes.</title>
        <authorList>
            <person name="Cheng H."/>
            <person name="Wu Y.-H."/>
            <person name="Jian S.-L."/>
            <person name="Huo Y.-Y."/>
            <person name="Wang C.-S."/>
            <person name="Xu X.-W."/>
        </authorList>
    </citation>
    <scope>NUCLEOTIDE SEQUENCE [LARGE SCALE GENOMIC DNA]</scope>
    <source>
        <strain evidence="2 3">JCM 16345</strain>
    </source>
</reference>
<dbReference type="EMBL" id="CP016545">
    <property type="protein sequence ID" value="ANU07397.1"/>
    <property type="molecule type" value="Genomic_DNA"/>
</dbReference>
<dbReference type="OrthoDB" id="7596860at2"/>
<feature type="region of interest" description="Disordered" evidence="1">
    <location>
        <begin position="45"/>
        <end position="79"/>
    </location>
</feature>
<protein>
    <submittedName>
        <fullName evidence="2">Uncharacterized protein</fullName>
    </submittedName>
</protein>
<keyword evidence="3" id="KW-1185">Reference proteome</keyword>
<name>A0A1C7D7I5_9SPHN</name>
<dbReference type="STRING" id="645517.A6F65_01089"/>
<evidence type="ECO:0000313" key="2">
    <source>
        <dbReference type="EMBL" id="ANU07397.1"/>
    </source>
</evidence>
<accession>A0A1C7D7I5</accession>
<dbReference type="PATRIC" id="fig|645517.4.peg.1082"/>
<dbReference type="AlphaFoldDB" id="A0A1C7D7I5"/>
<proteinExistence type="predicted"/>
<organism evidence="2 3">
    <name type="scientific">Paraurantiacibacter namhicola</name>
    <dbReference type="NCBI Taxonomy" id="645517"/>
    <lineage>
        <taxon>Bacteria</taxon>
        <taxon>Pseudomonadati</taxon>
        <taxon>Pseudomonadota</taxon>
        <taxon>Alphaproteobacteria</taxon>
        <taxon>Sphingomonadales</taxon>
        <taxon>Erythrobacteraceae</taxon>
        <taxon>Paraurantiacibacter</taxon>
    </lineage>
</organism>
<evidence type="ECO:0000256" key="1">
    <source>
        <dbReference type="SAM" id="MobiDB-lite"/>
    </source>
</evidence>
<dbReference type="RefSeq" id="WP_067786604.1">
    <property type="nucleotide sequence ID" value="NZ_CP016545.1"/>
</dbReference>
<gene>
    <name evidence="2" type="ORF">A6F65_01089</name>
</gene>
<dbReference type="Proteomes" id="UP000092698">
    <property type="component" value="Chromosome"/>
</dbReference>
<dbReference type="PROSITE" id="PS51257">
    <property type="entry name" value="PROKAR_LIPOPROTEIN"/>
    <property type="match status" value="1"/>
</dbReference>
<evidence type="ECO:0000313" key="3">
    <source>
        <dbReference type="Proteomes" id="UP000092698"/>
    </source>
</evidence>
<sequence length="79" mass="8704">MRTLVLPMMLLALAACGNQKGLERPEDYPPPKVPYGREEALDADELLTPDQMAVPARSVEPEARSGEREDDPFDLPPEG</sequence>
<dbReference type="KEGG" id="anh:A6F65_01089"/>